<evidence type="ECO:0000313" key="2">
    <source>
        <dbReference type="Proteomes" id="UP000006053"/>
    </source>
</evidence>
<gene>
    <name evidence="1" type="ordered locus">Desde_3443</name>
</gene>
<sequence>METGCFQPAIEQERFGGAPFGVEGLSVSFVRAAYGANGVNQNPGESAFRAFRSFFGAGCTVSGYLACEQLIKIVR</sequence>
<reference evidence="2" key="1">
    <citation type="submission" date="2012-06" db="EMBL/GenBank/DDBJ databases">
        <title>Complete sequence of Desulfitobacterium dehalogenans ATCC 51507.</title>
        <authorList>
            <person name="Lucas S."/>
            <person name="Han J."/>
            <person name="Lapidus A."/>
            <person name="Cheng J.-F."/>
            <person name="Goodwin L."/>
            <person name="Pitluck S."/>
            <person name="Peters L."/>
            <person name="Ovchinnikova G."/>
            <person name="Teshima H."/>
            <person name="Detter J.C."/>
            <person name="Han C."/>
            <person name="Tapia R."/>
            <person name="Land M."/>
            <person name="Hauser L."/>
            <person name="Kyrpides N."/>
            <person name="Ivanova N."/>
            <person name="Pagani I."/>
            <person name="Kruse T."/>
            <person name="de Vos W.M."/>
            <person name="Smidt H."/>
            <person name="Woyke T."/>
        </authorList>
    </citation>
    <scope>NUCLEOTIDE SEQUENCE [LARGE SCALE GENOMIC DNA]</scope>
    <source>
        <strain evidence="2">ATCC 51507 / DSM 9161 / JW/IU-DC1</strain>
    </source>
</reference>
<dbReference type="KEGG" id="ddh:Desde_3443"/>
<evidence type="ECO:0000313" key="1">
    <source>
        <dbReference type="EMBL" id="AFM01725.1"/>
    </source>
</evidence>
<dbReference type="OrthoDB" id="1813085at2"/>
<dbReference type="RefSeq" id="WP_014795200.1">
    <property type="nucleotide sequence ID" value="NC_018017.1"/>
</dbReference>
<dbReference type="Proteomes" id="UP000006053">
    <property type="component" value="Chromosome"/>
</dbReference>
<dbReference type="AlphaFoldDB" id="I4ACP0"/>
<reference evidence="1 2" key="2">
    <citation type="journal article" date="2015" name="J. Bacteriol.">
        <title>Genomic, proteomic, and biochemical analysis of the organohalide respiratory pathway in Desulfitobacterium dehalogenans.</title>
        <authorList>
            <person name="Kruse T."/>
            <person name="van de Pas B.A."/>
            <person name="Atteia A."/>
            <person name="Krab K."/>
            <person name="Hagen W.R."/>
            <person name="Goodwin L."/>
            <person name="Chain P."/>
            <person name="Boeren S."/>
            <person name="Maphosa F."/>
            <person name="Schraa G."/>
            <person name="de Vos W.M."/>
            <person name="van der Oost J."/>
            <person name="Smidt H."/>
            <person name="Stams A.J."/>
        </authorList>
    </citation>
    <scope>NUCLEOTIDE SEQUENCE [LARGE SCALE GENOMIC DNA]</scope>
    <source>
        <strain evidence="2">ATCC 51507 / DSM 9161 / JW/IU-DC1</strain>
    </source>
</reference>
<dbReference type="HOGENOM" id="CLU_199611_0_0_9"/>
<proteinExistence type="predicted"/>
<protein>
    <submittedName>
        <fullName evidence="1">Uncharacterized protein</fullName>
    </submittedName>
</protein>
<organism evidence="1 2">
    <name type="scientific">Desulfitobacterium dehalogenans (strain ATCC 51507 / DSM 9161 / JW/IU-DC1)</name>
    <dbReference type="NCBI Taxonomy" id="756499"/>
    <lineage>
        <taxon>Bacteria</taxon>
        <taxon>Bacillati</taxon>
        <taxon>Bacillota</taxon>
        <taxon>Clostridia</taxon>
        <taxon>Eubacteriales</taxon>
        <taxon>Desulfitobacteriaceae</taxon>
        <taxon>Desulfitobacterium</taxon>
    </lineage>
</organism>
<keyword evidence="2" id="KW-1185">Reference proteome</keyword>
<name>I4ACP0_DESDJ</name>
<accession>I4ACP0</accession>
<dbReference type="EMBL" id="CP003348">
    <property type="protein sequence ID" value="AFM01725.1"/>
    <property type="molecule type" value="Genomic_DNA"/>
</dbReference>